<dbReference type="GO" id="GO:0009000">
    <property type="term" value="F:selenocysteine lyase activity"/>
    <property type="evidence" value="ECO:0007669"/>
    <property type="project" value="UniProtKB-EC"/>
</dbReference>
<comment type="caution">
    <text evidence="13">The sequence shown here is derived from an EMBL/GenBank/DDBJ whole genome shotgun (WGS) entry which is preliminary data.</text>
</comment>
<evidence type="ECO:0000256" key="1">
    <source>
        <dbReference type="ARBA" id="ARBA00001933"/>
    </source>
</evidence>
<dbReference type="EC" id="4.4.1.16" evidence="10"/>
<comment type="similarity">
    <text evidence="3">Belongs to the class-V pyridoxal-phosphate-dependent aminotransferase family.</text>
</comment>
<dbReference type="GO" id="GO:0016740">
    <property type="term" value="F:transferase activity"/>
    <property type="evidence" value="ECO:0007669"/>
    <property type="project" value="UniProtKB-KW"/>
</dbReference>
<dbReference type="Proteomes" id="UP000593567">
    <property type="component" value="Unassembled WGS sequence"/>
</dbReference>
<dbReference type="GO" id="GO:0005829">
    <property type="term" value="C:cytosol"/>
    <property type="evidence" value="ECO:0007669"/>
    <property type="project" value="UniProtKB-SubCell"/>
</dbReference>
<dbReference type="InterPro" id="IPR016454">
    <property type="entry name" value="Cysteine_dSase"/>
</dbReference>
<evidence type="ECO:0000256" key="11">
    <source>
        <dbReference type="ARBA" id="ARBA00040554"/>
    </source>
</evidence>
<evidence type="ECO:0000256" key="4">
    <source>
        <dbReference type="ARBA" id="ARBA00011738"/>
    </source>
</evidence>
<dbReference type="PANTHER" id="PTHR11601:SF62">
    <property type="entry name" value="SELENOCYSTEINE LYASE"/>
    <property type="match status" value="1"/>
</dbReference>
<reference evidence="13" key="1">
    <citation type="submission" date="2020-06" db="EMBL/GenBank/DDBJ databases">
        <title>Draft genome of Bugula neritina, a colonial animal packing powerful symbionts and potential medicines.</title>
        <authorList>
            <person name="Rayko M."/>
        </authorList>
    </citation>
    <scope>NUCLEOTIDE SEQUENCE [LARGE SCALE GENOMIC DNA]</scope>
    <source>
        <strain evidence="13">Kwan_BN1</strain>
    </source>
</reference>
<dbReference type="Gene3D" id="1.10.260.50">
    <property type="match status" value="1"/>
</dbReference>
<dbReference type="Gene3D" id="3.40.640.10">
    <property type="entry name" value="Type I PLP-dependent aspartate aminotransferase-like (Major domain)"/>
    <property type="match status" value="1"/>
</dbReference>
<name>A0A7J7KCI2_BUGNE</name>
<dbReference type="InterPro" id="IPR015421">
    <property type="entry name" value="PyrdxlP-dep_Trfase_major"/>
</dbReference>
<keyword evidence="6" id="KW-0808">Transferase</keyword>
<dbReference type="InterPro" id="IPR000192">
    <property type="entry name" value="Aminotrans_V_dom"/>
</dbReference>
<comment type="subcellular location">
    <subcellularLocation>
        <location evidence="2">Cytoplasm</location>
        <location evidence="2">Cytosol</location>
    </subcellularLocation>
</comment>
<evidence type="ECO:0000256" key="3">
    <source>
        <dbReference type="ARBA" id="ARBA00009236"/>
    </source>
</evidence>
<comment type="cofactor">
    <cofactor evidence="1">
        <name>pyridoxal 5'-phosphate</name>
        <dbReference type="ChEBI" id="CHEBI:597326"/>
    </cofactor>
</comment>
<dbReference type="PIRSF" id="PIRSF005572">
    <property type="entry name" value="NifS"/>
    <property type="match status" value="1"/>
</dbReference>
<evidence type="ECO:0000256" key="9">
    <source>
        <dbReference type="ARBA" id="ARBA00037407"/>
    </source>
</evidence>
<dbReference type="FunFam" id="3.40.640.10:FF:000083">
    <property type="entry name" value="Selenocysteine lyase"/>
    <property type="match status" value="1"/>
</dbReference>
<accession>A0A7J7KCI2</accession>
<dbReference type="EMBL" id="VXIV02000745">
    <property type="protein sequence ID" value="KAF6036339.1"/>
    <property type="molecule type" value="Genomic_DNA"/>
</dbReference>
<evidence type="ECO:0000256" key="2">
    <source>
        <dbReference type="ARBA" id="ARBA00004514"/>
    </source>
</evidence>
<comment type="subunit">
    <text evidence="4">Homodimer.</text>
</comment>
<proteinExistence type="inferred from homology"/>
<evidence type="ECO:0000259" key="12">
    <source>
        <dbReference type="Pfam" id="PF00266"/>
    </source>
</evidence>
<evidence type="ECO:0000256" key="10">
    <source>
        <dbReference type="ARBA" id="ARBA00039054"/>
    </source>
</evidence>
<dbReference type="InterPro" id="IPR015422">
    <property type="entry name" value="PyrdxlP-dep_Trfase_small"/>
</dbReference>
<keyword evidence="5" id="KW-0963">Cytoplasm</keyword>
<evidence type="ECO:0000256" key="8">
    <source>
        <dbReference type="ARBA" id="ARBA00023239"/>
    </source>
</evidence>
<evidence type="ECO:0000313" key="14">
    <source>
        <dbReference type="Proteomes" id="UP000593567"/>
    </source>
</evidence>
<feature type="domain" description="Aminotransferase class V" evidence="12">
    <location>
        <begin position="7"/>
        <end position="389"/>
    </location>
</feature>
<keyword evidence="7" id="KW-0663">Pyridoxal phosphate</keyword>
<evidence type="ECO:0000256" key="5">
    <source>
        <dbReference type="ARBA" id="ARBA00022490"/>
    </source>
</evidence>
<dbReference type="SUPFAM" id="SSF53383">
    <property type="entry name" value="PLP-dependent transferases"/>
    <property type="match status" value="1"/>
</dbReference>
<dbReference type="OrthoDB" id="10250117at2759"/>
<protein>
    <recommendedName>
        <fullName evidence="11">Selenocysteine lyase</fullName>
        <ecNumber evidence="10">4.4.1.16</ecNumber>
    </recommendedName>
</protein>
<dbReference type="FunFam" id="3.90.1150.10:FF:000065">
    <property type="entry name" value="Selenocysteine lyase"/>
    <property type="match status" value="1"/>
</dbReference>
<keyword evidence="8" id="KW-0456">Lyase</keyword>
<comment type="function">
    <text evidence="9">Catalyzes the decomposition of L-selenocysteine to L-alanine and elemental selenium.</text>
</comment>
<organism evidence="13 14">
    <name type="scientific">Bugula neritina</name>
    <name type="common">Brown bryozoan</name>
    <name type="synonym">Sertularia neritina</name>
    <dbReference type="NCBI Taxonomy" id="10212"/>
    <lineage>
        <taxon>Eukaryota</taxon>
        <taxon>Metazoa</taxon>
        <taxon>Spiralia</taxon>
        <taxon>Lophotrochozoa</taxon>
        <taxon>Bryozoa</taxon>
        <taxon>Gymnolaemata</taxon>
        <taxon>Cheilostomatida</taxon>
        <taxon>Flustrina</taxon>
        <taxon>Buguloidea</taxon>
        <taxon>Bugulidae</taxon>
        <taxon>Bugula</taxon>
    </lineage>
</organism>
<evidence type="ECO:0000256" key="7">
    <source>
        <dbReference type="ARBA" id="ARBA00022898"/>
    </source>
</evidence>
<gene>
    <name evidence="13" type="ORF">EB796_005363</name>
</gene>
<dbReference type="PANTHER" id="PTHR11601">
    <property type="entry name" value="CYSTEINE DESULFURYLASE FAMILY MEMBER"/>
    <property type="match status" value="1"/>
</dbReference>
<keyword evidence="14" id="KW-1185">Reference proteome</keyword>
<dbReference type="InterPro" id="IPR015424">
    <property type="entry name" value="PyrdxlP-dep_Trfase"/>
</dbReference>
<evidence type="ECO:0000313" key="13">
    <source>
        <dbReference type="EMBL" id="KAF6036339.1"/>
    </source>
</evidence>
<dbReference type="Gene3D" id="3.90.1150.10">
    <property type="entry name" value="Aspartate Aminotransferase, domain 1"/>
    <property type="match status" value="1"/>
</dbReference>
<dbReference type="Pfam" id="PF00266">
    <property type="entry name" value="Aminotran_5"/>
    <property type="match status" value="1"/>
</dbReference>
<sequence>MNAKDIIYLDANATTPMAAEVQEVVKDAMANAWGNVSSSNVLGHEAKRYVERARKQTASMIQAKPGEIVFTSGGTESNCTILHTFAKVHRMKGGGDISVPHIITSNIEHDSVQKPLEQMHRDGQAHVTFVQVDKTSHAVRVADVLEAIRPNTVLITIMLANNETGVIQPIKDLSQAIQNYNQSSENRVYFHSDAAQAIGKIRVSVEDLGVDYLTIVGHKFYGPRIGALYVRNLEVGDCPLEPIFVGGGQERHYRAGTENTAMIAGLGAACELVATNIQTYQLHMQTLRDQLEEELSVALKSHGITFNGRNSLSERLPNTCNVSIVSGAFNGRTVLENCEMVVASVGAACHSKAGSKASAVLLASGIPYESACNALRLSVGRETTSQQISAAVIDICNAVHSINQSLNVSADFHTNDNHL</sequence>
<evidence type="ECO:0000256" key="6">
    <source>
        <dbReference type="ARBA" id="ARBA00022679"/>
    </source>
</evidence>
<dbReference type="AlphaFoldDB" id="A0A7J7KCI2"/>